<evidence type="ECO:0000256" key="1">
    <source>
        <dbReference type="ARBA" id="ARBA00022441"/>
    </source>
</evidence>
<keyword evidence="1" id="KW-0880">Kelch repeat</keyword>
<organism evidence="3 4">
    <name type="scientific">Asparagus officinalis</name>
    <name type="common">Garden asparagus</name>
    <dbReference type="NCBI Taxonomy" id="4686"/>
    <lineage>
        <taxon>Eukaryota</taxon>
        <taxon>Viridiplantae</taxon>
        <taxon>Streptophyta</taxon>
        <taxon>Embryophyta</taxon>
        <taxon>Tracheophyta</taxon>
        <taxon>Spermatophyta</taxon>
        <taxon>Magnoliopsida</taxon>
        <taxon>Liliopsida</taxon>
        <taxon>Asparagales</taxon>
        <taxon>Asparagaceae</taxon>
        <taxon>Asparagoideae</taxon>
        <taxon>Asparagus</taxon>
    </lineage>
</organism>
<dbReference type="PANTHER" id="PTHR46175:SF4">
    <property type="entry name" value="BACTERIOOPSIN TRANSCRIPTIONAL ACTIVATOR"/>
    <property type="match status" value="1"/>
</dbReference>
<dbReference type="InterPro" id="IPR015915">
    <property type="entry name" value="Kelch-typ_b-propeller"/>
</dbReference>
<dbReference type="Gene3D" id="2.120.10.80">
    <property type="entry name" value="Kelch-type beta propeller"/>
    <property type="match status" value="1"/>
</dbReference>
<dbReference type="Pfam" id="PF24681">
    <property type="entry name" value="Kelch_KLHDC2_KLHL20_DRC7"/>
    <property type="match status" value="1"/>
</dbReference>
<protein>
    <recommendedName>
        <fullName evidence="2">F-box domain-containing protein</fullName>
    </recommendedName>
</protein>
<sequence length="263" mass="29037">MTSNQDTSPSSSSSSSSSSAMMTHLSQDQIFSILHLLPVESILSFSMTCKKFRSLASSGSLWELICRRDWGPTSVDGFLSSLSPQERRMVSWKKLYKEISEVGSLSCRRLVIKDGIFPTPRASHSLNFVSDCLVLFGGGCEGGRHLDDTWVAYVGGNQYRSILNWKKVNSGTPSGRFGQTCTVVGNTLILFGGINDNGIRQNDTWVGNITYDSTPEISISWQLLENVGPMAPPPRGAHAACLTRDHRMVVISQRLVGVRFRRR</sequence>
<dbReference type="AlphaFoldDB" id="A0A5P1F2E0"/>
<evidence type="ECO:0000313" key="3">
    <source>
        <dbReference type="EMBL" id="ONK70590.1"/>
    </source>
</evidence>
<dbReference type="SUPFAM" id="SSF117281">
    <property type="entry name" value="Kelch motif"/>
    <property type="match status" value="1"/>
</dbReference>
<gene>
    <name evidence="3" type="ORF">A4U43_C05F35300</name>
</gene>
<dbReference type="Gene3D" id="1.20.1280.50">
    <property type="match status" value="1"/>
</dbReference>
<dbReference type="Proteomes" id="UP000243459">
    <property type="component" value="Chromosome 5"/>
</dbReference>
<proteinExistence type="predicted"/>
<name>A0A5P1F2E0_ASPOF</name>
<dbReference type="SUPFAM" id="SSF81383">
    <property type="entry name" value="F-box domain"/>
    <property type="match status" value="1"/>
</dbReference>
<dbReference type="PROSITE" id="PS50181">
    <property type="entry name" value="FBOX"/>
    <property type="match status" value="1"/>
</dbReference>
<dbReference type="EMBL" id="CM007385">
    <property type="protein sequence ID" value="ONK70590.1"/>
    <property type="molecule type" value="Genomic_DNA"/>
</dbReference>
<reference evidence="4" key="1">
    <citation type="journal article" date="2017" name="Nat. Commun.">
        <title>The asparagus genome sheds light on the origin and evolution of a young Y chromosome.</title>
        <authorList>
            <person name="Harkess A."/>
            <person name="Zhou J."/>
            <person name="Xu C."/>
            <person name="Bowers J.E."/>
            <person name="Van der Hulst R."/>
            <person name="Ayyampalayam S."/>
            <person name="Mercati F."/>
            <person name="Riccardi P."/>
            <person name="McKain M.R."/>
            <person name="Kakrana A."/>
            <person name="Tang H."/>
            <person name="Ray J."/>
            <person name="Groenendijk J."/>
            <person name="Arikit S."/>
            <person name="Mathioni S.M."/>
            <person name="Nakano M."/>
            <person name="Shan H."/>
            <person name="Telgmann-Rauber A."/>
            <person name="Kanno A."/>
            <person name="Yue Z."/>
            <person name="Chen H."/>
            <person name="Li W."/>
            <person name="Chen Y."/>
            <person name="Xu X."/>
            <person name="Zhang Y."/>
            <person name="Luo S."/>
            <person name="Chen H."/>
            <person name="Gao J."/>
            <person name="Mao Z."/>
            <person name="Pires J.C."/>
            <person name="Luo M."/>
            <person name="Kudrna D."/>
            <person name="Wing R.A."/>
            <person name="Meyers B.C."/>
            <person name="Yi K."/>
            <person name="Kong H."/>
            <person name="Lavrijsen P."/>
            <person name="Sunseri F."/>
            <person name="Falavigna A."/>
            <person name="Ye Y."/>
            <person name="Leebens-Mack J.H."/>
            <person name="Chen G."/>
        </authorList>
    </citation>
    <scope>NUCLEOTIDE SEQUENCE [LARGE SCALE GENOMIC DNA]</scope>
    <source>
        <strain evidence="4">cv. DH0086</strain>
    </source>
</reference>
<evidence type="ECO:0000313" key="4">
    <source>
        <dbReference type="Proteomes" id="UP000243459"/>
    </source>
</evidence>
<accession>A0A5P1F2E0</accession>
<dbReference type="PANTHER" id="PTHR46175">
    <property type="entry name" value="BACTERIOOPSIN TRANSCRIPTIONAL ACTIVATOR"/>
    <property type="match status" value="1"/>
</dbReference>
<evidence type="ECO:0000259" key="2">
    <source>
        <dbReference type="PROSITE" id="PS50181"/>
    </source>
</evidence>
<dbReference type="InterPro" id="IPR036047">
    <property type="entry name" value="F-box-like_dom_sf"/>
</dbReference>
<dbReference type="Pfam" id="PF12937">
    <property type="entry name" value="F-box-like"/>
    <property type="match status" value="1"/>
</dbReference>
<keyword evidence="4" id="KW-1185">Reference proteome</keyword>
<dbReference type="InterPro" id="IPR001810">
    <property type="entry name" value="F-box_dom"/>
</dbReference>
<feature type="domain" description="F-box" evidence="2">
    <location>
        <begin position="19"/>
        <end position="65"/>
    </location>
</feature>
<dbReference type="Gramene" id="ONK70590">
    <property type="protein sequence ID" value="ONK70590"/>
    <property type="gene ID" value="A4U43_C05F35300"/>
</dbReference>